<keyword evidence="1" id="KW-0723">Serine/threonine-protein kinase</keyword>
<evidence type="ECO:0000313" key="12">
    <source>
        <dbReference type="Proteomes" id="UP001055439"/>
    </source>
</evidence>
<dbReference type="InterPro" id="IPR057597">
    <property type="entry name" value="ALE2_N"/>
</dbReference>
<dbReference type="EMBL" id="CP097508">
    <property type="protein sequence ID" value="URE12007.1"/>
    <property type="molecule type" value="Genomic_DNA"/>
</dbReference>
<evidence type="ECO:0000256" key="7">
    <source>
        <dbReference type="SAM" id="MobiDB-lite"/>
    </source>
</evidence>
<dbReference type="Gene3D" id="3.30.200.20">
    <property type="entry name" value="Phosphorylase Kinase, domain 1"/>
    <property type="match status" value="1"/>
</dbReference>
<evidence type="ECO:0000256" key="4">
    <source>
        <dbReference type="ARBA" id="ARBA00022777"/>
    </source>
</evidence>
<evidence type="ECO:0000256" key="9">
    <source>
        <dbReference type="SAM" id="SignalP"/>
    </source>
</evidence>
<keyword evidence="8" id="KW-1133">Transmembrane helix</keyword>
<dbReference type="FunFam" id="1.10.510.10:FF:001424">
    <property type="entry name" value="Protein kinase superfamily protein"/>
    <property type="match status" value="1"/>
</dbReference>
<keyword evidence="4" id="KW-0418">Kinase</keyword>
<feature type="compositionally biased region" description="Low complexity" evidence="7">
    <location>
        <begin position="163"/>
        <end position="173"/>
    </location>
</feature>
<keyword evidence="5 6" id="KW-0067">ATP-binding</keyword>
<dbReference type="InterPro" id="IPR000719">
    <property type="entry name" value="Prot_kinase_dom"/>
</dbReference>
<dbReference type="InterPro" id="IPR001245">
    <property type="entry name" value="Ser-Thr/Tyr_kinase_cat_dom"/>
</dbReference>
<evidence type="ECO:0000313" key="11">
    <source>
        <dbReference type="EMBL" id="URE12007.1"/>
    </source>
</evidence>
<gene>
    <name evidence="11" type="ORF">MUK42_22874</name>
</gene>
<keyword evidence="8" id="KW-0472">Membrane</keyword>
<feature type="transmembrane region" description="Helical" evidence="8">
    <location>
        <begin position="555"/>
        <end position="578"/>
    </location>
</feature>
<keyword evidence="8" id="KW-0812">Transmembrane</keyword>
<dbReference type="OrthoDB" id="1901798at2759"/>
<dbReference type="Proteomes" id="UP001055439">
    <property type="component" value="Chromosome 6"/>
</dbReference>
<keyword evidence="3 6" id="KW-0547">Nucleotide-binding</keyword>
<reference evidence="11" key="1">
    <citation type="submission" date="2022-05" db="EMBL/GenBank/DDBJ databases">
        <title>The Musa troglodytarum L. genome provides insights into the mechanism of non-climacteric behaviour and enrichment of carotenoids.</title>
        <authorList>
            <person name="Wang J."/>
        </authorList>
    </citation>
    <scope>NUCLEOTIDE SEQUENCE</scope>
    <source>
        <tissue evidence="11">Leaf</tissue>
    </source>
</reference>
<feature type="compositionally biased region" description="Low complexity" evidence="7">
    <location>
        <begin position="328"/>
        <end position="370"/>
    </location>
</feature>
<accession>A0A9E7KBU8</accession>
<dbReference type="PROSITE" id="PS50011">
    <property type="entry name" value="PROTEIN_KINASE_DOM"/>
    <property type="match status" value="1"/>
</dbReference>
<dbReference type="PANTHER" id="PTHR47989:SF45">
    <property type="entry name" value="OS01G0709500 PROTEIN"/>
    <property type="match status" value="1"/>
</dbReference>
<proteinExistence type="predicted"/>
<evidence type="ECO:0000256" key="2">
    <source>
        <dbReference type="ARBA" id="ARBA00022679"/>
    </source>
</evidence>
<protein>
    <submittedName>
        <fullName evidence="11">STYKc</fullName>
    </submittedName>
</protein>
<keyword evidence="12" id="KW-1185">Reference proteome</keyword>
<keyword evidence="9" id="KW-0732">Signal</keyword>
<dbReference type="AlphaFoldDB" id="A0A9E7KBU8"/>
<dbReference type="Pfam" id="PF23180">
    <property type="entry name" value="ALE2_N"/>
    <property type="match status" value="1"/>
</dbReference>
<dbReference type="InterPro" id="IPR008271">
    <property type="entry name" value="Ser/Thr_kinase_AS"/>
</dbReference>
<evidence type="ECO:0000256" key="1">
    <source>
        <dbReference type="ARBA" id="ARBA00022527"/>
    </source>
</evidence>
<dbReference type="PROSITE" id="PS00108">
    <property type="entry name" value="PROTEIN_KINASE_ST"/>
    <property type="match status" value="1"/>
</dbReference>
<feature type="compositionally biased region" description="Polar residues" evidence="7">
    <location>
        <begin position="259"/>
        <end position="268"/>
    </location>
</feature>
<evidence type="ECO:0000256" key="5">
    <source>
        <dbReference type="ARBA" id="ARBA00022840"/>
    </source>
</evidence>
<sequence length="961" mass="103446">MGWRCELSRPWIIFVVVFASVICRLEGLGMAPSPASFDYPSQKGMASSPAHLTNSGRAIAPRSDSFPKVFSPTYGAVPPSFQPVIPSMLSPAPSTHVATGHKWSRAVSPSIEGQPIAPISSAVFGSPGYSQPSSSNKPPIIPTIAPKNALAPHSTYFHGSVAPPTSISSPISSRQRHGVPVASPPAEGYRHLTPANGSPSEGSSPMLSPVHHKAKPSNLAHGPSTSHLQPPAMSTSDGPAVSPLNPVQQWRPRKGVGNLASSPTSPVWSPSHLPAPMVTPTPEAFPKYHRPHHASPPSHEDPMVAEAPEAFPKNSQPHHAYPPSHQGPSFSSIQAPSPSPSSSVSSDSNAWLGHSPITTPSSSHPRSSSAAPPPPIWVLPPPPPNLDCKSLVCVEPLTIPPPGSPCVCVLPIRVGLRLSTTLYTFFPLVPEFAQEIAFGLNMKQSQVRIMGANVASDQPENTIVLIDLVPVEEKFDTATAFLSFEKFWHKDIVINTSLFGDYAVLYVLYPGLPPSPPRAPGGGNIGSFGNNSNAMAIKPLGVDVRKQKGKTNWNLIAVIILSSFSVLILCVGAAWFLWLKQRDHSHLPATNLHKMLPLFAKSSGTRHMILGQRLSSESASFNSSIATYTGSAKTFSVSEIETATNRFDEARIIGEGGFGRVYQGTLEDGTRVAVKILKRDDHQGGREFYAEVEMLSRLHHRNLVKLIGICTEEHIRCLVYELIPNGSLESHLHGLDKETSPLDWSARLKIALGAARALAYLHEDSSPRVIHRDFKSSNILLDHDYIPKVSDFGLARAALDEQNLHISTRMITDPALGMNVPFESVAKVAAIASMCVQPEVSHRPFMGEVVQALKLVCNECDENKGTGSFSHDDLSTQDTATRLSNGSGLEAERVLLGSCLSSTSTRLDIDESGSFQRHSSSGPLITTSRQFWRRLRMLSTGSISEHGAALKYETSSDCGER</sequence>
<organism evidence="11 12">
    <name type="scientific">Musa troglodytarum</name>
    <name type="common">fe'i banana</name>
    <dbReference type="NCBI Taxonomy" id="320322"/>
    <lineage>
        <taxon>Eukaryota</taxon>
        <taxon>Viridiplantae</taxon>
        <taxon>Streptophyta</taxon>
        <taxon>Embryophyta</taxon>
        <taxon>Tracheophyta</taxon>
        <taxon>Spermatophyta</taxon>
        <taxon>Magnoliopsida</taxon>
        <taxon>Liliopsida</taxon>
        <taxon>Zingiberales</taxon>
        <taxon>Musaceae</taxon>
        <taxon>Musa</taxon>
    </lineage>
</organism>
<feature type="region of interest" description="Disordered" evidence="7">
    <location>
        <begin position="122"/>
        <end position="376"/>
    </location>
</feature>
<dbReference type="GO" id="GO:0005524">
    <property type="term" value="F:ATP binding"/>
    <property type="evidence" value="ECO:0007669"/>
    <property type="project" value="UniProtKB-UniRule"/>
</dbReference>
<evidence type="ECO:0000259" key="10">
    <source>
        <dbReference type="PROSITE" id="PS50011"/>
    </source>
</evidence>
<feature type="signal peptide" evidence="9">
    <location>
        <begin position="1"/>
        <end position="27"/>
    </location>
</feature>
<dbReference type="PROSITE" id="PS00107">
    <property type="entry name" value="PROTEIN_KINASE_ATP"/>
    <property type="match status" value="1"/>
</dbReference>
<feature type="compositionally biased region" description="Polar residues" evidence="7">
    <location>
        <begin position="223"/>
        <end position="237"/>
    </location>
</feature>
<evidence type="ECO:0000256" key="3">
    <source>
        <dbReference type="ARBA" id="ARBA00022741"/>
    </source>
</evidence>
<feature type="non-terminal residue" evidence="11">
    <location>
        <position position="961"/>
    </location>
</feature>
<dbReference type="Gene3D" id="1.10.510.10">
    <property type="entry name" value="Transferase(Phosphotransferase) domain 1"/>
    <property type="match status" value="1"/>
</dbReference>
<dbReference type="InterPro" id="IPR017441">
    <property type="entry name" value="Protein_kinase_ATP_BS"/>
</dbReference>
<keyword evidence="2" id="KW-0808">Transferase</keyword>
<dbReference type="PANTHER" id="PTHR47989">
    <property type="entry name" value="OS01G0750732 PROTEIN"/>
    <property type="match status" value="1"/>
</dbReference>
<dbReference type="FunFam" id="3.30.200.20:FF:000146">
    <property type="entry name" value="receptor-like serine/threonine-protein kinase ALE2"/>
    <property type="match status" value="1"/>
</dbReference>
<feature type="domain" description="Protein kinase" evidence="10">
    <location>
        <begin position="647"/>
        <end position="921"/>
    </location>
</feature>
<feature type="binding site" evidence="6">
    <location>
        <position position="675"/>
    </location>
    <ligand>
        <name>ATP</name>
        <dbReference type="ChEBI" id="CHEBI:30616"/>
    </ligand>
</feature>
<feature type="chain" id="PRO_5039393296" evidence="9">
    <location>
        <begin position="28"/>
        <end position="961"/>
    </location>
</feature>
<evidence type="ECO:0000256" key="6">
    <source>
        <dbReference type="PROSITE-ProRule" id="PRU10141"/>
    </source>
</evidence>
<dbReference type="GO" id="GO:0004674">
    <property type="term" value="F:protein serine/threonine kinase activity"/>
    <property type="evidence" value="ECO:0007669"/>
    <property type="project" value="UniProtKB-KW"/>
</dbReference>
<feature type="compositionally biased region" description="Polar residues" evidence="7">
    <location>
        <begin position="128"/>
        <end position="137"/>
    </location>
</feature>
<dbReference type="Pfam" id="PF07714">
    <property type="entry name" value="PK_Tyr_Ser-Thr"/>
    <property type="match status" value="1"/>
</dbReference>
<dbReference type="SUPFAM" id="SSF56112">
    <property type="entry name" value="Protein kinase-like (PK-like)"/>
    <property type="match status" value="1"/>
</dbReference>
<name>A0A9E7KBU8_9LILI</name>
<dbReference type="InterPro" id="IPR011009">
    <property type="entry name" value="Kinase-like_dom_sf"/>
</dbReference>
<evidence type="ECO:0000256" key="8">
    <source>
        <dbReference type="SAM" id="Phobius"/>
    </source>
</evidence>
<feature type="compositionally biased region" description="Polar residues" evidence="7">
    <location>
        <begin position="195"/>
        <end position="206"/>
    </location>
</feature>